<dbReference type="Pfam" id="PF01237">
    <property type="entry name" value="Oxysterol_BP"/>
    <property type="match status" value="1"/>
</dbReference>
<feature type="region of interest" description="Disordered" evidence="5">
    <location>
        <begin position="663"/>
        <end position="682"/>
    </location>
</feature>
<organism evidence="7 8">
    <name type="scientific">Mycena sanguinolenta</name>
    <dbReference type="NCBI Taxonomy" id="230812"/>
    <lineage>
        <taxon>Eukaryota</taxon>
        <taxon>Fungi</taxon>
        <taxon>Dikarya</taxon>
        <taxon>Basidiomycota</taxon>
        <taxon>Agaricomycotina</taxon>
        <taxon>Agaricomycetes</taxon>
        <taxon>Agaricomycetidae</taxon>
        <taxon>Agaricales</taxon>
        <taxon>Marasmiineae</taxon>
        <taxon>Mycenaceae</taxon>
        <taxon>Mycena</taxon>
    </lineage>
</organism>
<dbReference type="AlphaFoldDB" id="A0A8H7CKV3"/>
<evidence type="ECO:0000256" key="5">
    <source>
        <dbReference type="SAM" id="MobiDB-lite"/>
    </source>
</evidence>
<dbReference type="PANTHER" id="PTHR10972:SF203">
    <property type="entry name" value="OXYSTEROL-BINDING PROTEIN HOMOLOG 3"/>
    <property type="match status" value="1"/>
</dbReference>
<dbReference type="Proteomes" id="UP000623467">
    <property type="component" value="Unassembled WGS sequence"/>
</dbReference>
<dbReference type="InterPro" id="IPR001849">
    <property type="entry name" value="PH_domain"/>
</dbReference>
<dbReference type="InterPro" id="IPR000648">
    <property type="entry name" value="Oxysterol-bd"/>
</dbReference>
<dbReference type="Pfam" id="PF15409">
    <property type="entry name" value="PH_8"/>
    <property type="match status" value="1"/>
</dbReference>
<evidence type="ECO:0000313" key="7">
    <source>
        <dbReference type="EMBL" id="KAF7339687.1"/>
    </source>
</evidence>
<evidence type="ECO:0000256" key="4">
    <source>
        <dbReference type="ARBA" id="ARBA00023121"/>
    </source>
</evidence>
<dbReference type="EMBL" id="JACAZH010000031">
    <property type="protein sequence ID" value="KAF7339687.1"/>
    <property type="molecule type" value="Genomic_DNA"/>
</dbReference>
<comment type="similarity">
    <text evidence="1">Belongs to the OSBP family.</text>
</comment>
<comment type="caution">
    <text evidence="7">The sequence shown here is derived from an EMBL/GenBank/DDBJ whole genome shotgun (WGS) entry which is preliminary data.</text>
</comment>
<evidence type="ECO:0000256" key="3">
    <source>
        <dbReference type="ARBA" id="ARBA00023055"/>
    </source>
</evidence>
<accession>A0A8H7CKV3</accession>
<dbReference type="SUPFAM" id="SSF50729">
    <property type="entry name" value="PH domain-like"/>
    <property type="match status" value="1"/>
</dbReference>
<dbReference type="GO" id="GO:0032934">
    <property type="term" value="F:sterol binding"/>
    <property type="evidence" value="ECO:0007669"/>
    <property type="project" value="TreeGrafter"/>
</dbReference>
<evidence type="ECO:0000256" key="2">
    <source>
        <dbReference type="ARBA" id="ARBA00022448"/>
    </source>
</evidence>
<dbReference type="InterPro" id="IPR041680">
    <property type="entry name" value="PH_8"/>
</dbReference>
<dbReference type="GO" id="GO:0120009">
    <property type="term" value="P:intermembrane lipid transfer"/>
    <property type="evidence" value="ECO:0007669"/>
    <property type="project" value="UniProtKB-ARBA"/>
</dbReference>
<dbReference type="GO" id="GO:0030011">
    <property type="term" value="P:maintenance of cell polarity"/>
    <property type="evidence" value="ECO:0007669"/>
    <property type="project" value="TreeGrafter"/>
</dbReference>
<dbReference type="GO" id="GO:0006897">
    <property type="term" value="P:endocytosis"/>
    <property type="evidence" value="ECO:0007669"/>
    <property type="project" value="TreeGrafter"/>
</dbReference>
<name>A0A8H7CKV3_9AGAR</name>
<dbReference type="InterPro" id="IPR037239">
    <property type="entry name" value="OSBP_sf"/>
</dbReference>
<evidence type="ECO:0000313" key="8">
    <source>
        <dbReference type="Proteomes" id="UP000623467"/>
    </source>
</evidence>
<feature type="compositionally biased region" description="Low complexity" evidence="5">
    <location>
        <begin position="337"/>
        <end position="354"/>
    </location>
</feature>
<evidence type="ECO:0000259" key="6">
    <source>
        <dbReference type="PROSITE" id="PS50003"/>
    </source>
</evidence>
<dbReference type="GO" id="GO:0006887">
    <property type="term" value="P:exocytosis"/>
    <property type="evidence" value="ECO:0007669"/>
    <property type="project" value="TreeGrafter"/>
</dbReference>
<dbReference type="SUPFAM" id="SSF144000">
    <property type="entry name" value="Oxysterol-binding protein-like"/>
    <property type="match status" value="1"/>
</dbReference>
<dbReference type="Gene3D" id="2.30.29.30">
    <property type="entry name" value="Pleckstrin-homology domain (PH domain)/Phosphotyrosine-binding domain (PTB)"/>
    <property type="match status" value="1"/>
</dbReference>
<dbReference type="CDD" id="cd13289">
    <property type="entry name" value="PH_Osh3p_yeast"/>
    <property type="match status" value="1"/>
</dbReference>
<dbReference type="OrthoDB" id="1854502at2759"/>
<gene>
    <name evidence="7" type="ORF">MSAN_02183700</name>
</gene>
<feature type="region of interest" description="Disordered" evidence="5">
    <location>
        <begin position="181"/>
        <end position="202"/>
    </location>
</feature>
<dbReference type="Gene3D" id="3.30.70.3490">
    <property type="match status" value="1"/>
</dbReference>
<dbReference type="GO" id="GO:0035621">
    <property type="term" value="P:ER to Golgi ceramide transport"/>
    <property type="evidence" value="ECO:0007669"/>
    <property type="project" value="TreeGrafter"/>
</dbReference>
<dbReference type="GO" id="GO:0032541">
    <property type="term" value="C:cortical endoplasmic reticulum"/>
    <property type="evidence" value="ECO:0007669"/>
    <property type="project" value="TreeGrafter"/>
</dbReference>
<dbReference type="FunFam" id="2.40.160.120:FF:000001">
    <property type="entry name" value="Oxysterol-binding protein"/>
    <property type="match status" value="1"/>
</dbReference>
<feature type="compositionally biased region" description="Basic and acidic residues" evidence="5">
    <location>
        <begin position="670"/>
        <end position="681"/>
    </location>
</feature>
<dbReference type="PROSITE" id="PS50003">
    <property type="entry name" value="PH_DOMAIN"/>
    <property type="match status" value="1"/>
</dbReference>
<proteinExistence type="inferred from homology"/>
<dbReference type="Gene3D" id="2.40.160.120">
    <property type="match status" value="1"/>
</dbReference>
<feature type="compositionally biased region" description="Basic and acidic residues" evidence="5">
    <location>
        <begin position="186"/>
        <end position="202"/>
    </location>
</feature>
<dbReference type="GO" id="GO:0005829">
    <property type="term" value="C:cytosol"/>
    <property type="evidence" value="ECO:0007669"/>
    <property type="project" value="TreeGrafter"/>
</dbReference>
<dbReference type="PANTHER" id="PTHR10972">
    <property type="entry name" value="OXYSTEROL-BINDING PROTEIN-RELATED"/>
    <property type="match status" value="1"/>
</dbReference>
<dbReference type="GO" id="GO:0005886">
    <property type="term" value="C:plasma membrane"/>
    <property type="evidence" value="ECO:0007669"/>
    <property type="project" value="TreeGrafter"/>
</dbReference>
<evidence type="ECO:0000256" key="1">
    <source>
        <dbReference type="ARBA" id="ARBA00008842"/>
    </source>
</evidence>
<feature type="compositionally biased region" description="Polar residues" evidence="5">
    <location>
        <begin position="312"/>
        <end position="333"/>
    </location>
</feature>
<dbReference type="SMART" id="SM00233">
    <property type="entry name" value="PH"/>
    <property type="match status" value="1"/>
</dbReference>
<reference evidence="7" key="1">
    <citation type="submission" date="2020-05" db="EMBL/GenBank/DDBJ databases">
        <title>Mycena genomes resolve the evolution of fungal bioluminescence.</title>
        <authorList>
            <person name="Tsai I.J."/>
        </authorList>
    </citation>
    <scope>NUCLEOTIDE SEQUENCE</scope>
    <source>
        <strain evidence="7">160909Yilan</strain>
    </source>
</reference>
<feature type="region of interest" description="Disordered" evidence="5">
    <location>
        <begin position="305"/>
        <end position="354"/>
    </location>
</feature>
<keyword evidence="2" id="KW-0813">Transport</keyword>
<sequence length="725" mass="80852">MTASNPPTNSAASASIGFGSPVASAVIHEGWVLKKRRKKMQGFARRYFILYQSGILTYAFDRDQPVRDQVSLHHSAISTAPGRRDIHIDSNTTFHIKCLSTEDFDQWMAAFRRFIGPGPESRRSLTIRHLTRQSSNTISKSSAILENMTTTLADLEEAISALAVKADKDKHGPVFGLFKRSSHHSSIHDPEHSPIEEKSPTQRVHDALETLKTQHAALSKSIVTLAPLLDVGQTMRGSPISPPPITEEEECKTPVTYSPSSSFYTPHSRKRTSVITTTTLSESINEWFDANSEGAEEFILDIPPAQLDPESRQPSEVFTNDSRSSLGDSSVETASDGVVEGESPEVPSESTTTVDDAPLPIVRRTHLPTAPVGDEGSLFAILKKNVGKDLSTIQFPITFNEPLTLLQRAAEEIEYYELLNLAAAATDPVDRLCYVTAFAVSSYAHTRYRSGRKGFNPMLGETFEDVRMKFIAEKVRHNPLEMAYHAEGPNWELNATSAGKTKFWGKSLEVIPLGTTYLRIGEDTFEWKKPSSFMRNLMVGAKYLEHVGKMTVENTHTQARSTVEFKSSGLFGASPNIVSGAIYSPSGKVLTQLEGKWDDQLSQALDASHFKVLWRVTPYPQDTQEYYGFTSFGITLNEITSDIDGKLAPTDSRLRPDVRALEQGELDDAEREKTRVEEAQRERRRKGQEVLPRWFKQVGDEWQYVGGYWEARAQGWKDSGVQALW</sequence>
<dbReference type="GO" id="GO:0097038">
    <property type="term" value="C:perinuclear endoplasmic reticulum"/>
    <property type="evidence" value="ECO:0007669"/>
    <property type="project" value="TreeGrafter"/>
</dbReference>
<protein>
    <submittedName>
        <fullName evidence="7">PH domain-containing protein</fullName>
    </submittedName>
</protein>
<keyword evidence="4" id="KW-0446">Lipid-binding</keyword>
<keyword evidence="8" id="KW-1185">Reference proteome</keyword>
<dbReference type="GO" id="GO:0034727">
    <property type="term" value="P:piecemeal microautophagy of the nucleus"/>
    <property type="evidence" value="ECO:0007669"/>
    <property type="project" value="TreeGrafter"/>
</dbReference>
<dbReference type="InterPro" id="IPR011993">
    <property type="entry name" value="PH-like_dom_sf"/>
</dbReference>
<keyword evidence="3" id="KW-0445">Lipid transport</keyword>
<feature type="domain" description="PH" evidence="6">
    <location>
        <begin position="25"/>
        <end position="116"/>
    </location>
</feature>